<organism evidence="1 2">
    <name type="scientific">Apodospora peruviana</name>
    <dbReference type="NCBI Taxonomy" id="516989"/>
    <lineage>
        <taxon>Eukaryota</taxon>
        <taxon>Fungi</taxon>
        <taxon>Dikarya</taxon>
        <taxon>Ascomycota</taxon>
        <taxon>Pezizomycotina</taxon>
        <taxon>Sordariomycetes</taxon>
        <taxon>Sordariomycetidae</taxon>
        <taxon>Sordariales</taxon>
        <taxon>Lasiosphaeriaceae</taxon>
        <taxon>Apodospora</taxon>
    </lineage>
</organism>
<reference evidence="1" key="2">
    <citation type="submission" date="2023-06" db="EMBL/GenBank/DDBJ databases">
        <authorList>
            <consortium name="Lawrence Berkeley National Laboratory"/>
            <person name="Haridas S."/>
            <person name="Hensen N."/>
            <person name="Bonometti L."/>
            <person name="Westerberg I."/>
            <person name="Brannstrom I.O."/>
            <person name="Guillou S."/>
            <person name="Cros-Aarteil S."/>
            <person name="Calhoun S."/>
            <person name="Kuo A."/>
            <person name="Mondo S."/>
            <person name="Pangilinan J."/>
            <person name="Riley R."/>
            <person name="Labutti K."/>
            <person name="Andreopoulos B."/>
            <person name="Lipzen A."/>
            <person name="Chen C."/>
            <person name="Yanf M."/>
            <person name="Daum C."/>
            <person name="Ng V."/>
            <person name="Clum A."/>
            <person name="Steindorff A."/>
            <person name="Ohm R."/>
            <person name="Martin F."/>
            <person name="Silar P."/>
            <person name="Natvig D."/>
            <person name="Lalanne C."/>
            <person name="Gautier V."/>
            <person name="Ament-Velasquez S.L."/>
            <person name="Kruys A."/>
            <person name="Hutchinson M.I."/>
            <person name="Powell A.J."/>
            <person name="Barry K."/>
            <person name="Miller A.N."/>
            <person name="Grigoriev I.V."/>
            <person name="Debuchy R."/>
            <person name="Gladieux P."/>
            <person name="Thoren M.H."/>
            <person name="Johannesson H."/>
        </authorList>
    </citation>
    <scope>NUCLEOTIDE SEQUENCE</scope>
    <source>
        <strain evidence="1">CBS 118394</strain>
    </source>
</reference>
<evidence type="ECO:0000313" key="2">
    <source>
        <dbReference type="Proteomes" id="UP001283341"/>
    </source>
</evidence>
<reference evidence="1" key="1">
    <citation type="journal article" date="2023" name="Mol. Phylogenet. Evol.">
        <title>Genome-scale phylogeny and comparative genomics of the fungal order Sordariales.</title>
        <authorList>
            <person name="Hensen N."/>
            <person name="Bonometti L."/>
            <person name="Westerberg I."/>
            <person name="Brannstrom I.O."/>
            <person name="Guillou S."/>
            <person name="Cros-Aarteil S."/>
            <person name="Calhoun S."/>
            <person name="Haridas S."/>
            <person name="Kuo A."/>
            <person name="Mondo S."/>
            <person name="Pangilinan J."/>
            <person name="Riley R."/>
            <person name="LaButti K."/>
            <person name="Andreopoulos B."/>
            <person name="Lipzen A."/>
            <person name="Chen C."/>
            <person name="Yan M."/>
            <person name="Daum C."/>
            <person name="Ng V."/>
            <person name="Clum A."/>
            <person name="Steindorff A."/>
            <person name="Ohm R.A."/>
            <person name="Martin F."/>
            <person name="Silar P."/>
            <person name="Natvig D.O."/>
            <person name="Lalanne C."/>
            <person name="Gautier V."/>
            <person name="Ament-Velasquez S.L."/>
            <person name="Kruys A."/>
            <person name="Hutchinson M.I."/>
            <person name="Powell A.J."/>
            <person name="Barry K."/>
            <person name="Miller A.N."/>
            <person name="Grigoriev I.V."/>
            <person name="Debuchy R."/>
            <person name="Gladieux P."/>
            <person name="Hiltunen Thoren M."/>
            <person name="Johannesson H."/>
        </authorList>
    </citation>
    <scope>NUCLEOTIDE SEQUENCE</scope>
    <source>
        <strain evidence="1">CBS 118394</strain>
    </source>
</reference>
<gene>
    <name evidence="1" type="ORF">B0H66DRAFT_107332</name>
</gene>
<evidence type="ECO:0000313" key="1">
    <source>
        <dbReference type="EMBL" id="KAK3324919.1"/>
    </source>
</evidence>
<dbReference type="EMBL" id="JAUEDM010000002">
    <property type="protein sequence ID" value="KAK3324919.1"/>
    <property type="molecule type" value="Genomic_DNA"/>
</dbReference>
<name>A0AAE0MBG5_9PEZI</name>
<accession>A0AAE0MBG5</accession>
<proteinExistence type="predicted"/>
<dbReference type="Proteomes" id="UP001283341">
    <property type="component" value="Unassembled WGS sequence"/>
</dbReference>
<dbReference type="AlphaFoldDB" id="A0AAE0MBG5"/>
<protein>
    <submittedName>
        <fullName evidence="1">Uncharacterized protein</fullName>
    </submittedName>
</protein>
<sequence>MSSTLSIHQPTIHQPSSILSNLVESSFAVPYLGSLLQLTTPTAARPYHTKTRASRVQFTTTTMTAPRTRDTHTHTHKAARWPVQAVLEVLLEPAHCFSCRFGAVRECAWCRTECRMPPINIDCQMRANKKLFCSSQRQMAQHSHSSVQHTAAIRAASGRTWTELPPRTSVVCWAWPVSGQFTLDGMHHFGGVCCDASNTEKHTGTGL</sequence>
<keyword evidence="2" id="KW-1185">Reference proteome</keyword>
<comment type="caution">
    <text evidence="1">The sequence shown here is derived from an EMBL/GenBank/DDBJ whole genome shotgun (WGS) entry which is preliminary data.</text>
</comment>